<sequence length="392" mass="42039">MSQNSLPEFIARTIGRAWTFQANAPAPATTAEELAQTATSAVEEEALAEGTADVGVVEVSQSLESSGVEVSQDLESSGEGETGGEEEAVEPNSEGETGEDEEAIEPNSEAEAGDAMEPGDSHQMSSSEVEEIHGAQDDFLFLAAVDVPVVSIPVNITYRQPQPASADIGEPLAVENEGLPYPEVVTLEKIEQFRVCVPLLGRLPTDLLVVPKWVRRATPGSATPARRNVYVPPFRRAGQGDMEPRSGSSSRQVHAPLPNAAMANVHLQPRRQPRPAPAVQAPPPTTIAEAEARGMESFGIEDICPCNLDGHPCMLPLRCRYRKNIICTTHACNCPGKLHISATCHSIRHGVPCEFGGAGICWFGHDGMREDGAMETARWDKAREHPAHHLGD</sequence>
<feature type="region of interest" description="Disordered" evidence="1">
    <location>
        <begin position="234"/>
        <end position="255"/>
    </location>
</feature>
<feature type="compositionally biased region" description="Polar residues" evidence="1">
    <location>
        <begin position="59"/>
        <end position="69"/>
    </location>
</feature>
<proteinExistence type="predicted"/>
<dbReference type="EMBL" id="CAJPDS010000142">
    <property type="protein sequence ID" value="CAF9939963.1"/>
    <property type="molecule type" value="Genomic_DNA"/>
</dbReference>
<feature type="compositionally biased region" description="Acidic residues" evidence="1">
    <location>
        <begin position="76"/>
        <end position="89"/>
    </location>
</feature>
<evidence type="ECO:0000256" key="1">
    <source>
        <dbReference type="SAM" id="MobiDB-lite"/>
    </source>
</evidence>
<evidence type="ECO:0000313" key="3">
    <source>
        <dbReference type="Proteomes" id="UP000664521"/>
    </source>
</evidence>
<feature type="compositionally biased region" description="Low complexity" evidence="1">
    <location>
        <begin position="29"/>
        <end position="41"/>
    </location>
</feature>
<comment type="caution">
    <text evidence="2">The sequence shown here is derived from an EMBL/GenBank/DDBJ whole genome shotgun (WGS) entry which is preliminary data.</text>
</comment>
<keyword evidence="3" id="KW-1185">Reference proteome</keyword>
<name>A0A8H3PG94_9LECA</name>
<organism evidence="2 3">
    <name type="scientific">Heterodermia speciosa</name>
    <dbReference type="NCBI Taxonomy" id="116794"/>
    <lineage>
        <taxon>Eukaryota</taxon>
        <taxon>Fungi</taxon>
        <taxon>Dikarya</taxon>
        <taxon>Ascomycota</taxon>
        <taxon>Pezizomycotina</taxon>
        <taxon>Lecanoromycetes</taxon>
        <taxon>OSLEUM clade</taxon>
        <taxon>Lecanoromycetidae</taxon>
        <taxon>Caliciales</taxon>
        <taxon>Physciaceae</taxon>
        <taxon>Heterodermia</taxon>
    </lineage>
</organism>
<dbReference type="AlphaFoldDB" id="A0A8H3PG94"/>
<reference evidence="2" key="1">
    <citation type="submission" date="2021-03" db="EMBL/GenBank/DDBJ databases">
        <authorList>
            <person name="Tagirdzhanova G."/>
        </authorList>
    </citation>
    <scope>NUCLEOTIDE SEQUENCE</scope>
</reference>
<gene>
    <name evidence="2" type="ORF">HETSPECPRED_002115</name>
</gene>
<dbReference type="Proteomes" id="UP000664521">
    <property type="component" value="Unassembled WGS sequence"/>
</dbReference>
<feature type="region of interest" description="Disordered" evidence="1">
    <location>
        <begin position="29"/>
        <end position="130"/>
    </location>
</feature>
<protein>
    <submittedName>
        <fullName evidence="2">Uncharacterized protein</fullName>
    </submittedName>
</protein>
<accession>A0A8H3PG94</accession>
<evidence type="ECO:0000313" key="2">
    <source>
        <dbReference type="EMBL" id="CAF9939963.1"/>
    </source>
</evidence>